<dbReference type="RefSeq" id="WP_340604770.1">
    <property type="nucleotide sequence ID" value="NZ_JBBMXV010000004.1"/>
</dbReference>
<dbReference type="PANTHER" id="PTHR43881">
    <property type="entry name" value="GAMMA-GLUTAMYLTRANSPEPTIDASE (AFU_ORTHOLOGUE AFUA_4G13580)"/>
    <property type="match status" value="1"/>
</dbReference>
<dbReference type="PRINTS" id="PR01210">
    <property type="entry name" value="GGTRANSPTASE"/>
</dbReference>
<dbReference type="InterPro" id="IPR029055">
    <property type="entry name" value="Ntn_hydrolases_N"/>
</dbReference>
<keyword evidence="1" id="KW-0012">Acyltransferase</keyword>
<name>A0ABD5V575_9EURY</name>
<dbReference type="AlphaFoldDB" id="A0ABD5V575"/>
<evidence type="ECO:0000313" key="1">
    <source>
        <dbReference type="EMBL" id="MFC6906214.1"/>
    </source>
</evidence>
<dbReference type="Pfam" id="PF01019">
    <property type="entry name" value="G_glu_transpept"/>
    <property type="match status" value="1"/>
</dbReference>
<evidence type="ECO:0000313" key="2">
    <source>
        <dbReference type="Proteomes" id="UP001596312"/>
    </source>
</evidence>
<dbReference type="EMBL" id="JBHSXQ010000004">
    <property type="protein sequence ID" value="MFC6906214.1"/>
    <property type="molecule type" value="Genomic_DNA"/>
</dbReference>
<comment type="caution">
    <text evidence="1">The sequence shown here is derived from an EMBL/GenBank/DDBJ whole genome shotgun (WGS) entry which is preliminary data.</text>
</comment>
<dbReference type="NCBIfam" id="TIGR00066">
    <property type="entry name" value="g_glut_trans"/>
    <property type="match status" value="1"/>
</dbReference>
<keyword evidence="1" id="KW-0808">Transferase</keyword>
<protein>
    <submittedName>
        <fullName evidence="1">Gamma-glutamyltransferase</fullName>
        <ecNumber evidence="1">2.3.2.2</ecNumber>
    </submittedName>
</protein>
<sequence length="537" mass="57593">MEFDYPWEFAGRRSATMAPNGMVATSHPLAARAGTQVLENGGNAADAAVATAAVLNVVEPHMTGIGGDAFALTQFDGEYRALNASGRAPAEAELEEYRERTDESEDGEPVMPADGGLPVTVPGALDGWATLLDAYGTFELDDLLGPAIGYAEGGAPVTEYVARQWGNAADRIAEFDASAETFLPEDRAPEPGERFRNPAFAESLELIAREGPEVFYGGELGEEVVETVREHGGTLSLSDLEAHESTWEEPISTEYGGVEVLEHPPNGQGIVALEALNVAEALGIEGEPTNEERIHRLIEATKLAFADGYAHVSDPEHVEVPTETMLSTEYASERADEVGSEAGEYGARAGEHANTVYLTVVDPQGNAVSFINSVYMSFGSGLTAGGFALQNRGHSFSLDSDHPNRLAPEKRPFHTIIPAMLREDGGFRASWGVMGGSMQPQGHLQVAAHMVDGLNPQAALDMPRFRWLKGKRVALETTRIPDEVVEGLRERGHEIVEESEFFEDGGHWGGGQIVHRDDEGTLIGGSDPRKDGQAIGF</sequence>
<dbReference type="SUPFAM" id="SSF56235">
    <property type="entry name" value="N-terminal nucleophile aminohydrolases (Ntn hydrolases)"/>
    <property type="match status" value="1"/>
</dbReference>
<dbReference type="EC" id="2.3.2.2" evidence="1"/>
<gene>
    <name evidence="1" type="primary">ggt</name>
    <name evidence="1" type="ORF">ACFQGH_13525</name>
</gene>
<dbReference type="InterPro" id="IPR043137">
    <property type="entry name" value="GGT_ssub_C"/>
</dbReference>
<organism evidence="1 2">
    <name type="scientific">Halalkalicoccus tibetensis</name>
    <dbReference type="NCBI Taxonomy" id="175632"/>
    <lineage>
        <taxon>Archaea</taxon>
        <taxon>Methanobacteriati</taxon>
        <taxon>Methanobacteriota</taxon>
        <taxon>Stenosarchaea group</taxon>
        <taxon>Halobacteria</taxon>
        <taxon>Halobacteriales</taxon>
        <taxon>Halococcaceae</taxon>
        <taxon>Halalkalicoccus</taxon>
    </lineage>
</organism>
<dbReference type="Gene3D" id="3.60.20.40">
    <property type="match status" value="1"/>
</dbReference>
<accession>A0ABD5V575</accession>
<keyword evidence="2" id="KW-1185">Reference proteome</keyword>
<reference evidence="1 2" key="1">
    <citation type="journal article" date="2019" name="Int. J. Syst. Evol. Microbiol.">
        <title>The Global Catalogue of Microorganisms (GCM) 10K type strain sequencing project: providing services to taxonomists for standard genome sequencing and annotation.</title>
        <authorList>
            <consortium name="The Broad Institute Genomics Platform"/>
            <consortium name="The Broad Institute Genome Sequencing Center for Infectious Disease"/>
            <person name="Wu L."/>
            <person name="Ma J."/>
        </authorList>
    </citation>
    <scope>NUCLEOTIDE SEQUENCE [LARGE SCALE GENOMIC DNA]</scope>
    <source>
        <strain evidence="1 2">CGMCC 1.3240</strain>
    </source>
</reference>
<dbReference type="Proteomes" id="UP001596312">
    <property type="component" value="Unassembled WGS sequence"/>
</dbReference>
<dbReference type="InterPro" id="IPR000101">
    <property type="entry name" value="GGT_peptidase"/>
</dbReference>
<dbReference type="InterPro" id="IPR052896">
    <property type="entry name" value="GGT-like_enzyme"/>
</dbReference>
<dbReference type="PANTHER" id="PTHR43881:SF1">
    <property type="entry name" value="GAMMA-GLUTAMYLTRANSPEPTIDASE (AFU_ORTHOLOGUE AFUA_4G13580)"/>
    <property type="match status" value="1"/>
</dbReference>
<dbReference type="GO" id="GO:0103068">
    <property type="term" value="F:leukotriene C4 gamma-glutamyl transferase activity"/>
    <property type="evidence" value="ECO:0007669"/>
    <property type="project" value="UniProtKB-EC"/>
</dbReference>
<dbReference type="Gene3D" id="1.10.246.230">
    <property type="match status" value="1"/>
</dbReference>
<proteinExistence type="predicted"/>